<feature type="region of interest" description="Disordered" evidence="6">
    <location>
        <begin position="554"/>
        <end position="670"/>
    </location>
</feature>
<dbReference type="InterPro" id="IPR003653">
    <property type="entry name" value="Peptidase_C48_C"/>
</dbReference>
<evidence type="ECO:0000256" key="2">
    <source>
        <dbReference type="ARBA" id="ARBA00022553"/>
    </source>
</evidence>
<feature type="compositionally biased region" description="Polar residues" evidence="6">
    <location>
        <begin position="72"/>
        <end position="84"/>
    </location>
</feature>
<name>A0A5C3QME0_9AGAR</name>
<dbReference type="PANTHER" id="PTHR46896">
    <property type="entry name" value="SENTRIN-SPECIFIC PROTEASE"/>
    <property type="match status" value="1"/>
</dbReference>
<keyword evidence="2" id="KW-0597">Phosphoprotein</keyword>
<evidence type="ECO:0000313" key="9">
    <source>
        <dbReference type="Proteomes" id="UP000305067"/>
    </source>
</evidence>
<evidence type="ECO:0000256" key="1">
    <source>
        <dbReference type="ARBA" id="ARBA00005234"/>
    </source>
</evidence>
<dbReference type="STRING" id="1884261.A0A5C3QME0"/>
<sequence length="953" mass="105461">MTPAQRKRTAQDEAIIIDDDKLGASSSTVPNKSAARWQNAAASSSQPLSTSREGAPPGRVKTYAALFEDNDQCSTEGASKNPPSGSRFVDFNLKSQHRPQPVKSRMKPKPGSLKQKEITTGKAAKNTTPQSTPTSKTFIVAVQEWCRSSPQRSGDSLPPRGEWFRRRSRLLYTPAHDRIRVELKDQNGGQSDHHVHILDLADRAPLNIKMTSNFGVTTNYLVLMLQVENPDEDYVFLCDPNEKDYFDAFRPALKLRFSTTTFEELHVAGSKTLWGLHKEFCDEPKSKKRAREVFEPVEDLNSELQYPSGSEDFQQHIDVVGSDPPRRNSTRLARAAADNTPLPALDPEEIILIYPTAAVGAVNITNGDLKRLRPGEFLNDTLIEFGLKRWHKTLENDEPELASQIHIFSSFFYKKLNIKNHDEGFQSVRRWTLKMDIFSKRFIIIPINENLHWYLAIIYLPEYTLLPSKPRSPVKTPATRARKRVSSPPFTDINDSGVGFNVSDSAPSLAVEESTSSTPAEPELDLLNDDVEMNEVAQQLETSVILEEDSVIDQAPGSSQSSSMILQHSRSSHAPHTVTDVDLSDAMEVDEDHSKVTSDRRTPEKPETTDAISVDDAPEAPETPVNGRGGAPATRFYGRAGNNKRPSRARHSEPSTHLGSAVVERDSSVEVEENTIASPPVDDKHPWIFTLDSMGGTHKQVGNVLRDYLVNEAKDKKGNEGPNLPQQKKLPVPQQPNYCDCGLYLLHFAKMFVTQPEKYLAMGTMKKVPQGQLDREWDKPAVGLFRERLSAQIEELSGEWKETKKMKEAELANAPEGSKEAEESSDDEICLVEPAVVPEAEGSKKPVKRSSSKKRGLANKSKVASSESSTEASANTFKPPSASNKEVPQLGEASTTASSVSSKVPSRAVSKPLSVSSIKSDQETAKSSSTSALKEPPIEIFDDPEPPLDRMRG</sequence>
<comment type="similarity">
    <text evidence="1">Belongs to the peptidase C48 family.</text>
</comment>
<dbReference type="InterPro" id="IPR038765">
    <property type="entry name" value="Papain-like_cys_pep_sf"/>
</dbReference>
<dbReference type="GO" id="GO:0005634">
    <property type="term" value="C:nucleus"/>
    <property type="evidence" value="ECO:0007669"/>
    <property type="project" value="TreeGrafter"/>
</dbReference>
<dbReference type="Gene3D" id="3.40.395.10">
    <property type="entry name" value="Adenoviral Proteinase, Chain A"/>
    <property type="match status" value="1"/>
</dbReference>
<keyword evidence="3" id="KW-0645">Protease</keyword>
<proteinExistence type="inferred from homology"/>
<feature type="region of interest" description="Disordered" evidence="6">
    <location>
        <begin position="809"/>
        <end position="953"/>
    </location>
</feature>
<dbReference type="Gene3D" id="1.10.418.20">
    <property type="match status" value="1"/>
</dbReference>
<feature type="compositionally biased region" description="Low complexity" evidence="6">
    <location>
        <begin position="893"/>
        <end position="912"/>
    </location>
</feature>
<dbReference type="PANTHER" id="PTHR46896:SF3">
    <property type="entry name" value="FI06413P-RELATED"/>
    <property type="match status" value="1"/>
</dbReference>
<dbReference type="Pfam" id="PF02902">
    <property type="entry name" value="Peptidase_C48"/>
    <property type="match status" value="2"/>
</dbReference>
<feature type="compositionally biased region" description="Acidic residues" evidence="6">
    <location>
        <begin position="582"/>
        <end position="591"/>
    </location>
</feature>
<feature type="compositionally biased region" description="Basic residues" evidence="6">
    <location>
        <begin position="845"/>
        <end position="857"/>
    </location>
</feature>
<protein>
    <recommendedName>
        <fullName evidence="7">Ubiquitin-like protease family profile domain-containing protein</fullName>
    </recommendedName>
</protein>
<dbReference type="InterPro" id="IPR051947">
    <property type="entry name" value="Sentrin-specific_protease"/>
</dbReference>
<dbReference type="SUPFAM" id="SSF54001">
    <property type="entry name" value="Cysteine proteinases"/>
    <property type="match status" value="1"/>
</dbReference>
<dbReference type="PROSITE" id="PS50600">
    <property type="entry name" value="ULP_PROTEASE"/>
    <property type="match status" value="1"/>
</dbReference>
<evidence type="ECO:0000256" key="5">
    <source>
        <dbReference type="ARBA" id="ARBA00022801"/>
    </source>
</evidence>
<feature type="domain" description="Ubiquitin-like protease family profile" evidence="7">
    <location>
        <begin position="362"/>
        <end position="752"/>
    </location>
</feature>
<evidence type="ECO:0000256" key="4">
    <source>
        <dbReference type="ARBA" id="ARBA00022786"/>
    </source>
</evidence>
<feature type="compositionally biased region" description="Low complexity" evidence="6">
    <location>
        <begin position="558"/>
        <end position="569"/>
    </location>
</feature>
<evidence type="ECO:0000259" key="7">
    <source>
        <dbReference type="PROSITE" id="PS50600"/>
    </source>
</evidence>
<dbReference type="OrthoDB" id="442460at2759"/>
<dbReference type="GO" id="GO:0006508">
    <property type="term" value="P:proteolysis"/>
    <property type="evidence" value="ECO:0007669"/>
    <property type="project" value="UniProtKB-KW"/>
</dbReference>
<dbReference type="AlphaFoldDB" id="A0A5C3QME0"/>
<accession>A0A5C3QME0</accession>
<feature type="compositionally biased region" description="Basic and acidic residues" evidence="6">
    <location>
        <begin position="592"/>
        <end position="608"/>
    </location>
</feature>
<evidence type="ECO:0000313" key="8">
    <source>
        <dbReference type="EMBL" id="TFL02518.1"/>
    </source>
</evidence>
<dbReference type="Proteomes" id="UP000305067">
    <property type="component" value="Unassembled WGS sequence"/>
</dbReference>
<dbReference type="GO" id="GO:0005737">
    <property type="term" value="C:cytoplasm"/>
    <property type="evidence" value="ECO:0007669"/>
    <property type="project" value="TreeGrafter"/>
</dbReference>
<evidence type="ECO:0000256" key="3">
    <source>
        <dbReference type="ARBA" id="ARBA00022670"/>
    </source>
</evidence>
<feature type="compositionally biased region" description="Low complexity" evidence="6">
    <location>
        <begin position="858"/>
        <end position="876"/>
    </location>
</feature>
<dbReference type="GO" id="GO:0070139">
    <property type="term" value="F:SUMO-specific endopeptidase activity"/>
    <property type="evidence" value="ECO:0007669"/>
    <property type="project" value="TreeGrafter"/>
</dbReference>
<feature type="region of interest" description="Disordered" evidence="6">
    <location>
        <begin position="504"/>
        <end position="523"/>
    </location>
</feature>
<feature type="compositionally biased region" description="Polar residues" evidence="6">
    <location>
        <begin position="913"/>
        <end position="932"/>
    </location>
</feature>
<dbReference type="GO" id="GO:0016926">
    <property type="term" value="P:protein desumoylation"/>
    <property type="evidence" value="ECO:0007669"/>
    <property type="project" value="TreeGrafter"/>
</dbReference>
<keyword evidence="5" id="KW-0378">Hydrolase</keyword>
<keyword evidence="4" id="KW-0833">Ubl conjugation pathway</keyword>
<keyword evidence="9" id="KW-1185">Reference proteome</keyword>
<dbReference type="EMBL" id="ML178822">
    <property type="protein sequence ID" value="TFL02518.1"/>
    <property type="molecule type" value="Genomic_DNA"/>
</dbReference>
<gene>
    <name evidence="8" type="ORF">BDV98DRAFT_430795</name>
</gene>
<feature type="region of interest" description="Disordered" evidence="6">
    <location>
        <begin position="19"/>
        <end position="133"/>
    </location>
</feature>
<evidence type="ECO:0000256" key="6">
    <source>
        <dbReference type="SAM" id="MobiDB-lite"/>
    </source>
</evidence>
<feature type="region of interest" description="Disordered" evidence="6">
    <location>
        <begin position="470"/>
        <end position="498"/>
    </location>
</feature>
<feature type="compositionally biased region" description="Low complexity" evidence="6">
    <location>
        <begin position="512"/>
        <end position="521"/>
    </location>
</feature>
<organism evidence="8 9">
    <name type="scientific">Pterulicium gracile</name>
    <dbReference type="NCBI Taxonomy" id="1884261"/>
    <lineage>
        <taxon>Eukaryota</taxon>
        <taxon>Fungi</taxon>
        <taxon>Dikarya</taxon>
        <taxon>Basidiomycota</taxon>
        <taxon>Agaricomycotina</taxon>
        <taxon>Agaricomycetes</taxon>
        <taxon>Agaricomycetidae</taxon>
        <taxon>Agaricales</taxon>
        <taxon>Pleurotineae</taxon>
        <taxon>Pterulaceae</taxon>
        <taxon>Pterulicium</taxon>
    </lineage>
</organism>
<feature type="compositionally biased region" description="Polar residues" evidence="6">
    <location>
        <begin position="40"/>
        <end position="52"/>
    </location>
</feature>
<reference evidence="8 9" key="1">
    <citation type="journal article" date="2019" name="Nat. Ecol. Evol.">
        <title>Megaphylogeny resolves global patterns of mushroom evolution.</title>
        <authorList>
            <person name="Varga T."/>
            <person name="Krizsan K."/>
            <person name="Foldi C."/>
            <person name="Dima B."/>
            <person name="Sanchez-Garcia M."/>
            <person name="Sanchez-Ramirez S."/>
            <person name="Szollosi G.J."/>
            <person name="Szarkandi J.G."/>
            <person name="Papp V."/>
            <person name="Albert L."/>
            <person name="Andreopoulos W."/>
            <person name="Angelini C."/>
            <person name="Antonin V."/>
            <person name="Barry K.W."/>
            <person name="Bougher N.L."/>
            <person name="Buchanan P."/>
            <person name="Buyck B."/>
            <person name="Bense V."/>
            <person name="Catcheside P."/>
            <person name="Chovatia M."/>
            <person name="Cooper J."/>
            <person name="Damon W."/>
            <person name="Desjardin D."/>
            <person name="Finy P."/>
            <person name="Geml J."/>
            <person name="Haridas S."/>
            <person name="Hughes K."/>
            <person name="Justo A."/>
            <person name="Karasinski D."/>
            <person name="Kautmanova I."/>
            <person name="Kiss B."/>
            <person name="Kocsube S."/>
            <person name="Kotiranta H."/>
            <person name="LaButti K.M."/>
            <person name="Lechner B.E."/>
            <person name="Liimatainen K."/>
            <person name="Lipzen A."/>
            <person name="Lukacs Z."/>
            <person name="Mihaltcheva S."/>
            <person name="Morgado L.N."/>
            <person name="Niskanen T."/>
            <person name="Noordeloos M.E."/>
            <person name="Ohm R.A."/>
            <person name="Ortiz-Santana B."/>
            <person name="Ovrebo C."/>
            <person name="Racz N."/>
            <person name="Riley R."/>
            <person name="Savchenko A."/>
            <person name="Shiryaev A."/>
            <person name="Soop K."/>
            <person name="Spirin V."/>
            <person name="Szebenyi C."/>
            <person name="Tomsovsky M."/>
            <person name="Tulloss R.E."/>
            <person name="Uehling J."/>
            <person name="Grigoriev I.V."/>
            <person name="Vagvolgyi C."/>
            <person name="Papp T."/>
            <person name="Martin F.M."/>
            <person name="Miettinen O."/>
            <person name="Hibbett D.S."/>
            <person name="Nagy L.G."/>
        </authorList>
    </citation>
    <scope>NUCLEOTIDE SEQUENCE [LARGE SCALE GENOMIC DNA]</scope>
    <source>
        <strain evidence="8 9">CBS 309.79</strain>
    </source>
</reference>